<evidence type="ECO:0000313" key="1">
    <source>
        <dbReference type="EMBL" id="GFR68294.1"/>
    </source>
</evidence>
<organism evidence="1 2">
    <name type="scientific">Elysia marginata</name>
    <dbReference type="NCBI Taxonomy" id="1093978"/>
    <lineage>
        <taxon>Eukaryota</taxon>
        <taxon>Metazoa</taxon>
        <taxon>Spiralia</taxon>
        <taxon>Lophotrochozoa</taxon>
        <taxon>Mollusca</taxon>
        <taxon>Gastropoda</taxon>
        <taxon>Heterobranchia</taxon>
        <taxon>Euthyneura</taxon>
        <taxon>Panpulmonata</taxon>
        <taxon>Sacoglossa</taxon>
        <taxon>Placobranchoidea</taxon>
        <taxon>Plakobranchidae</taxon>
        <taxon>Elysia</taxon>
    </lineage>
</organism>
<dbReference type="AlphaFoldDB" id="A0AAV4F4W0"/>
<keyword evidence="2" id="KW-1185">Reference proteome</keyword>
<gene>
    <name evidence="1" type="ORF">ElyMa_000274400</name>
</gene>
<evidence type="ECO:0000313" key="2">
    <source>
        <dbReference type="Proteomes" id="UP000762676"/>
    </source>
</evidence>
<sequence>MTNYLCVYSRQVDLRSPCHEWSRQVVILIYSNLSGYRHSMQTAFGELPNGYTTARVNFQEGLLIAIVRTDFGGFLLGQCQFVFNETFEPYGQQFMRKNNNCTS</sequence>
<dbReference type="EMBL" id="BMAT01000548">
    <property type="protein sequence ID" value="GFR68294.1"/>
    <property type="molecule type" value="Genomic_DNA"/>
</dbReference>
<accession>A0AAV4F4W0</accession>
<name>A0AAV4F4W0_9GAST</name>
<dbReference type="Proteomes" id="UP000762676">
    <property type="component" value="Unassembled WGS sequence"/>
</dbReference>
<reference evidence="1 2" key="1">
    <citation type="journal article" date="2021" name="Elife">
        <title>Chloroplast acquisition without the gene transfer in kleptoplastic sea slugs, Plakobranchus ocellatus.</title>
        <authorList>
            <person name="Maeda T."/>
            <person name="Takahashi S."/>
            <person name="Yoshida T."/>
            <person name="Shimamura S."/>
            <person name="Takaki Y."/>
            <person name="Nagai Y."/>
            <person name="Toyoda A."/>
            <person name="Suzuki Y."/>
            <person name="Arimoto A."/>
            <person name="Ishii H."/>
            <person name="Satoh N."/>
            <person name="Nishiyama T."/>
            <person name="Hasebe M."/>
            <person name="Maruyama T."/>
            <person name="Minagawa J."/>
            <person name="Obokata J."/>
            <person name="Shigenobu S."/>
        </authorList>
    </citation>
    <scope>NUCLEOTIDE SEQUENCE [LARGE SCALE GENOMIC DNA]</scope>
</reference>
<protein>
    <submittedName>
        <fullName evidence="1">Uncharacterized protein</fullName>
    </submittedName>
</protein>
<proteinExistence type="predicted"/>
<comment type="caution">
    <text evidence="1">The sequence shown here is derived from an EMBL/GenBank/DDBJ whole genome shotgun (WGS) entry which is preliminary data.</text>
</comment>